<dbReference type="PANTHER" id="PTHR34585:SF22">
    <property type="entry name" value="HELIX-TURN-HELIX DOMAIN-CONTAINING PROTEIN"/>
    <property type="match status" value="1"/>
</dbReference>
<evidence type="ECO:0000313" key="3">
    <source>
        <dbReference type="Proteomes" id="UP001500101"/>
    </source>
</evidence>
<dbReference type="Pfam" id="PF12728">
    <property type="entry name" value="HTH_17"/>
    <property type="match status" value="1"/>
</dbReference>
<accession>A0ABP7YFS9</accession>
<protein>
    <recommendedName>
        <fullName evidence="1">Helix-turn-helix domain-containing protein</fullName>
    </recommendedName>
</protein>
<keyword evidence="3" id="KW-1185">Reference proteome</keyword>
<dbReference type="EMBL" id="BAAAZI010000005">
    <property type="protein sequence ID" value="GAA4135510.1"/>
    <property type="molecule type" value="Genomic_DNA"/>
</dbReference>
<name>A0ABP7YFS9_9SPHI</name>
<dbReference type="InterPro" id="IPR009061">
    <property type="entry name" value="DNA-bd_dom_put_sf"/>
</dbReference>
<organism evidence="2 3">
    <name type="scientific">Sphingobacterium kyonggiense</name>
    <dbReference type="NCBI Taxonomy" id="714075"/>
    <lineage>
        <taxon>Bacteria</taxon>
        <taxon>Pseudomonadati</taxon>
        <taxon>Bacteroidota</taxon>
        <taxon>Sphingobacteriia</taxon>
        <taxon>Sphingobacteriales</taxon>
        <taxon>Sphingobacteriaceae</taxon>
        <taxon>Sphingobacterium</taxon>
    </lineage>
</organism>
<dbReference type="InterPro" id="IPR041657">
    <property type="entry name" value="HTH_17"/>
</dbReference>
<reference evidence="3" key="1">
    <citation type="journal article" date="2019" name="Int. J. Syst. Evol. Microbiol.">
        <title>The Global Catalogue of Microorganisms (GCM) 10K type strain sequencing project: providing services to taxonomists for standard genome sequencing and annotation.</title>
        <authorList>
            <consortium name="The Broad Institute Genomics Platform"/>
            <consortium name="The Broad Institute Genome Sequencing Center for Infectious Disease"/>
            <person name="Wu L."/>
            <person name="Ma J."/>
        </authorList>
    </citation>
    <scope>NUCLEOTIDE SEQUENCE [LARGE SCALE GENOMIC DNA]</scope>
    <source>
        <strain evidence="3">JCM 16704</strain>
    </source>
</reference>
<gene>
    <name evidence="2" type="ORF">GCM10022216_09520</name>
</gene>
<dbReference type="SUPFAM" id="SSF46955">
    <property type="entry name" value="Putative DNA-binding domain"/>
    <property type="match status" value="1"/>
</dbReference>
<feature type="domain" description="Helix-turn-helix" evidence="1">
    <location>
        <begin position="95"/>
        <end position="143"/>
    </location>
</feature>
<proteinExistence type="predicted"/>
<sequence length="157" mass="18332">MNLLLTYNFQIYKINYAEIYRGAKHYLSEPKPATFSNAIISIYKFDFHSKIEQTMEVIAIQKSALDGMKNELKALLELTENATQKYTPIFKAEQWLDNQEVCLMMNITKRTLQTYKSKGLLPYSKLNRKNYYKRSDVQALLEAGQLDNTTENGFIHE</sequence>
<comment type="caution">
    <text evidence="2">The sequence shown here is derived from an EMBL/GenBank/DDBJ whole genome shotgun (WGS) entry which is preliminary data.</text>
</comment>
<evidence type="ECO:0000259" key="1">
    <source>
        <dbReference type="Pfam" id="PF12728"/>
    </source>
</evidence>
<dbReference type="Proteomes" id="UP001500101">
    <property type="component" value="Unassembled WGS sequence"/>
</dbReference>
<evidence type="ECO:0000313" key="2">
    <source>
        <dbReference type="EMBL" id="GAA4135510.1"/>
    </source>
</evidence>
<dbReference type="PANTHER" id="PTHR34585">
    <property type="match status" value="1"/>
</dbReference>